<reference evidence="7 8" key="1">
    <citation type="journal article" date="2013" name="PLoS ONE">
        <title>Assembly-driven community genomics of a hypersaline microbial ecosystem.</title>
        <authorList>
            <person name="Podell S."/>
            <person name="Ugalde J.A."/>
            <person name="Narasingarao P."/>
            <person name="Banfield J.F."/>
            <person name="Heidelberg K.B."/>
            <person name="Allen E.E."/>
        </authorList>
    </citation>
    <scope>NUCLEOTIDE SEQUENCE [LARGE SCALE GENOMIC DNA]</scope>
    <source>
        <strain evidence="8">J07HQW2</strain>
    </source>
</reference>
<comment type="similarity">
    <text evidence="1">Belongs to the carbohydrate kinase PfkB family.</text>
</comment>
<keyword evidence="4 7" id="KW-0418">Kinase</keyword>
<evidence type="ECO:0000256" key="2">
    <source>
        <dbReference type="ARBA" id="ARBA00022679"/>
    </source>
</evidence>
<dbReference type="SUPFAM" id="SSF53613">
    <property type="entry name" value="Ribokinase-like"/>
    <property type="match status" value="1"/>
</dbReference>
<proteinExistence type="inferred from homology"/>
<dbReference type="HOGENOM" id="CLU_027634_6_1_2"/>
<dbReference type="Proteomes" id="UP000030710">
    <property type="component" value="Unassembled WGS sequence"/>
</dbReference>
<evidence type="ECO:0000313" key="7">
    <source>
        <dbReference type="EMBL" id="ERG96930.1"/>
    </source>
</evidence>
<keyword evidence="5" id="KW-0067">ATP-binding</keyword>
<dbReference type="GO" id="GO:0005524">
    <property type="term" value="F:ATP binding"/>
    <property type="evidence" value="ECO:0007669"/>
    <property type="project" value="UniProtKB-KW"/>
</dbReference>
<dbReference type="PROSITE" id="PS00584">
    <property type="entry name" value="PFKB_KINASES_2"/>
    <property type="match status" value="1"/>
</dbReference>
<dbReference type="RefSeq" id="WP_021056392.1">
    <property type="nucleotide sequence ID" value="NZ_KE356561.1"/>
</dbReference>
<dbReference type="InterPro" id="IPR011611">
    <property type="entry name" value="PfkB_dom"/>
</dbReference>
<dbReference type="PANTHER" id="PTHR43085:SF1">
    <property type="entry name" value="PSEUDOURIDINE KINASE-RELATED"/>
    <property type="match status" value="1"/>
</dbReference>
<dbReference type="GO" id="GO:0016301">
    <property type="term" value="F:kinase activity"/>
    <property type="evidence" value="ECO:0007669"/>
    <property type="project" value="UniProtKB-KW"/>
</dbReference>
<dbReference type="InterPro" id="IPR050306">
    <property type="entry name" value="PfkB_Carbo_kinase"/>
</dbReference>
<keyword evidence="3" id="KW-0547">Nucleotide-binding</keyword>
<evidence type="ECO:0000256" key="4">
    <source>
        <dbReference type="ARBA" id="ARBA00022777"/>
    </source>
</evidence>
<dbReference type="InterPro" id="IPR002173">
    <property type="entry name" value="Carboh/pur_kinase_PfkB_CS"/>
</dbReference>
<accession>U1NIC4</accession>
<dbReference type="eggNOG" id="arCOG00014">
    <property type="taxonomic scope" value="Archaea"/>
</dbReference>
<sequence length="312" mass="33627">MTHEALVVGETLIDFIPDRPGQLADVESFSRRAGGAPANVAVGLTRLNRTPWFCTTLSDDPFGSYLAEVLTREGIPDKLITKTPHSQTALAFVSHSSDDDREFTFYRSNTADRQLDTSVIDGDILESIEIVVVGGVTLTVEPARSATFDLVERANDQNCSVFFDPNVRAELWETSPAPKIERMLSKTDVLKATHEDLEAAALSTAPSDILATGPNTVFLTEGSSGAHLFTDNNSRWTAGEWFHPGYEIEDAVDVTGAGDAFSAGAIAGLIDDDDPNTVLAFANAVAAASIKRRGAMTALPDRQLVETIRDQK</sequence>
<organism evidence="7 8">
    <name type="scientific">Haloquadratum walsbyi J07HQW2</name>
    <dbReference type="NCBI Taxonomy" id="1238425"/>
    <lineage>
        <taxon>Archaea</taxon>
        <taxon>Methanobacteriati</taxon>
        <taxon>Methanobacteriota</taxon>
        <taxon>Stenosarchaea group</taxon>
        <taxon>Halobacteria</taxon>
        <taxon>Halobacteriales</taxon>
        <taxon>Haloferacaceae</taxon>
        <taxon>Haloquadratum</taxon>
    </lineage>
</organism>
<dbReference type="InterPro" id="IPR029056">
    <property type="entry name" value="Ribokinase-like"/>
</dbReference>
<dbReference type="PANTHER" id="PTHR43085">
    <property type="entry name" value="HEXOKINASE FAMILY MEMBER"/>
    <property type="match status" value="1"/>
</dbReference>
<dbReference type="AlphaFoldDB" id="U1NIC4"/>
<keyword evidence="2" id="KW-0808">Transferase</keyword>
<evidence type="ECO:0000259" key="6">
    <source>
        <dbReference type="Pfam" id="PF00294"/>
    </source>
</evidence>
<name>U1NIC4_9EURY</name>
<evidence type="ECO:0000256" key="3">
    <source>
        <dbReference type="ARBA" id="ARBA00022741"/>
    </source>
</evidence>
<dbReference type="Pfam" id="PF00294">
    <property type="entry name" value="PfkB"/>
    <property type="match status" value="1"/>
</dbReference>
<protein>
    <submittedName>
        <fullName evidence="7">Sugar kinase, ribokinase family</fullName>
    </submittedName>
</protein>
<dbReference type="EMBL" id="KE356561">
    <property type="protein sequence ID" value="ERG96930.1"/>
    <property type="molecule type" value="Genomic_DNA"/>
</dbReference>
<dbReference type="STRING" id="1238425.J07HQW2_03414"/>
<dbReference type="Gene3D" id="3.40.1190.20">
    <property type="match status" value="1"/>
</dbReference>
<feature type="domain" description="Carbohydrate kinase PfkB" evidence="6">
    <location>
        <begin position="4"/>
        <end position="301"/>
    </location>
</feature>
<dbReference type="CDD" id="cd01167">
    <property type="entry name" value="bac_FRK"/>
    <property type="match status" value="1"/>
</dbReference>
<gene>
    <name evidence="7" type="ORF">J07HQW2_03414</name>
</gene>
<evidence type="ECO:0000313" key="8">
    <source>
        <dbReference type="Proteomes" id="UP000030710"/>
    </source>
</evidence>
<evidence type="ECO:0000256" key="1">
    <source>
        <dbReference type="ARBA" id="ARBA00010688"/>
    </source>
</evidence>
<evidence type="ECO:0000256" key="5">
    <source>
        <dbReference type="ARBA" id="ARBA00022840"/>
    </source>
</evidence>